<sequence length="69" mass="7645">MFETLKIGAWACIDGRCPVRPLLHLEDQAVTLIFGDRDTFEVYLDSPALQNIIELATVALNELTGHTST</sequence>
<dbReference type="EMBL" id="JADLQX010000009">
    <property type="protein sequence ID" value="MBF6298772.1"/>
    <property type="molecule type" value="Genomic_DNA"/>
</dbReference>
<comment type="caution">
    <text evidence="1">The sequence shown here is derived from an EMBL/GenBank/DDBJ whole genome shotgun (WGS) entry which is preliminary data.</text>
</comment>
<proteinExistence type="predicted"/>
<reference evidence="1 2" key="1">
    <citation type="submission" date="2020-10" db="EMBL/GenBank/DDBJ databases">
        <title>Identification of Nocardia species via Next-generation sequencing and recognition of intraspecies genetic diversity.</title>
        <authorList>
            <person name="Li P."/>
            <person name="Li P."/>
            <person name="Lu B."/>
        </authorList>
    </citation>
    <scope>NUCLEOTIDE SEQUENCE [LARGE SCALE GENOMIC DNA]</scope>
    <source>
        <strain evidence="1 2">BJ06-0157</strain>
    </source>
</reference>
<protein>
    <submittedName>
        <fullName evidence="1">Uncharacterized protein</fullName>
    </submittedName>
</protein>
<accession>A0ABS0CSJ6</accession>
<keyword evidence="2" id="KW-1185">Reference proteome</keyword>
<dbReference type="Proteomes" id="UP000702209">
    <property type="component" value="Unassembled WGS sequence"/>
</dbReference>
<organism evidence="1 2">
    <name type="scientific">Nocardia amamiensis</name>
    <dbReference type="NCBI Taxonomy" id="404578"/>
    <lineage>
        <taxon>Bacteria</taxon>
        <taxon>Bacillati</taxon>
        <taxon>Actinomycetota</taxon>
        <taxon>Actinomycetes</taxon>
        <taxon>Mycobacteriales</taxon>
        <taxon>Nocardiaceae</taxon>
        <taxon>Nocardia</taxon>
    </lineage>
</organism>
<name>A0ABS0CSJ6_9NOCA</name>
<evidence type="ECO:0000313" key="2">
    <source>
        <dbReference type="Proteomes" id="UP000702209"/>
    </source>
</evidence>
<evidence type="ECO:0000313" key="1">
    <source>
        <dbReference type="EMBL" id="MBF6298772.1"/>
    </source>
</evidence>
<gene>
    <name evidence="1" type="ORF">IU459_14650</name>
</gene>
<dbReference type="RefSeq" id="WP_195130058.1">
    <property type="nucleotide sequence ID" value="NZ_JADLQX010000009.1"/>
</dbReference>